<dbReference type="PROSITE" id="PS51746">
    <property type="entry name" value="PPM_2"/>
    <property type="match status" value="1"/>
</dbReference>
<feature type="domain" description="PPM-type phosphatase" evidence="1">
    <location>
        <begin position="138"/>
        <end position="464"/>
    </location>
</feature>
<dbReference type="InterPro" id="IPR015655">
    <property type="entry name" value="PP2C"/>
</dbReference>
<dbReference type="GO" id="GO:0004722">
    <property type="term" value="F:protein serine/threonine phosphatase activity"/>
    <property type="evidence" value="ECO:0007669"/>
    <property type="project" value="InterPro"/>
</dbReference>
<protein>
    <submittedName>
        <fullName evidence="2">Phosphatase 2C-like domain-containing protein</fullName>
    </submittedName>
</protein>
<evidence type="ECO:0000259" key="1">
    <source>
        <dbReference type="PROSITE" id="PS51746"/>
    </source>
</evidence>
<dbReference type="SMART" id="SM00332">
    <property type="entry name" value="PP2Cc"/>
    <property type="match status" value="1"/>
</dbReference>
<evidence type="ECO:0000313" key="2">
    <source>
        <dbReference type="EMBL" id="KAI9637243.1"/>
    </source>
</evidence>
<dbReference type="PANTHER" id="PTHR13832">
    <property type="entry name" value="PROTEIN PHOSPHATASE 2C"/>
    <property type="match status" value="1"/>
</dbReference>
<organism evidence="2 3">
    <name type="scientific">Dioszegia hungarica</name>
    <dbReference type="NCBI Taxonomy" id="4972"/>
    <lineage>
        <taxon>Eukaryota</taxon>
        <taxon>Fungi</taxon>
        <taxon>Dikarya</taxon>
        <taxon>Basidiomycota</taxon>
        <taxon>Agaricomycotina</taxon>
        <taxon>Tremellomycetes</taxon>
        <taxon>Tremellales</taxon>
        <taxon>Bulleribasidiaceae</taxon>
        <taxon>Dioszegia</taxon>
    </lineage>
</organism>
<dbReference type="Gene3D" id="3.60.40.10">
    <property type="entry name" value="PPM-type phosphatase domain"/>
    <property type="match status" value="1"/>
</dbReference>
<dbReference type="GeneID" id="77731507"/>
<keyword evidence="3" id="KW-1185">Reference proteome</keyword>
<gene>
    <name evidence="2" type="ORF">MKK02DRAFT_43163</name>
</gene>
<dbReference type="PANTHER" id="PTHR13832:SF792">
    <property type="entry name" value="GM14286P"/>
    <property type="match status" value="1"/>
</dbReference>
<sequence>MSSNKRTADLEISVAPIETPTCEAMRAALVIHPGPGVTCTSTSPGESARGGTYALLNEETTEALLHQHESARSAPGIKCFSSQLPVNTPNEDRCSTHLLSEADLAGLVESAIRGPGGFWRAWDELVDGKKADDELRSSWVMSSVIDGLARGEVADTINRVLHASLAFALGCQENRDDGSIKSIITKVYEQIDQAIISAPQNFLNPNPCTPASTLLPPGCTALLGAAGLLYPSSGAVAATVLLDLTRQRVYVASLGDCRVLLGWKDEHGKWGTKDTGVGHTVKNEKEIELLMKRHQNESRDQLISPINGFIKGMASHTRCFGKPDSKVPPLHDDRNEPYFFHDRSMRALGILLPKIPTQQDLPGAPYILSTPEVACTVLEKKGAKLKFIVLATDGVTDRLSSKEIVHLVAGQLERSAPVSPLTDDNPATGLIRAAIGGGDPRTRQILLSLGAPMGRAMRDDMTVT</sequence>
<evidence type="ECO:0000313" key="3">
    <source>
        <dbReference type="Proteomes" id="UP001164286"/>
    </source>
</evidence>
<dbReference type="InterPro" id="IPR001932">
    <property type="entry name" value="PPM-type_phosphatase-like_dom"/>
</dbReference>
<dbReference type="AlphaFoldDB" id="A0AA38LW54"/>
<dbReference type="Proteomes" id="UP001164286">
    <property type="component" value="Unassembled WGS sequence"/>
</dbReference>
<dbReference type="Pfam" id="PF00481">
    <property type="entry name" value="PP2C"/>
    <property type="match status" value="1"/>
</dbReference>
<dbReference type="RefSeq" id="XP_052947020.1">
    <property type="nucleotide sequence ID" value="XM_053092302.1"/>
</dbReference>
<name>A0AA38LW54_9TREE</name>
<comment type="caution">
    <text evidence="2">The sequence shown here is derived from an EMBL/GenBank/DDBJ whole genome shotgun (WGS) entry which is preliminary data.</text>
</comment>
<dbReference type="SUPFAM" id="SSF81606">
    <property type="entry name" value="PP2C-like"/>
    <property type="match status" value="1"/>
</dbReference>
<reference evidence="2" key="1">
    <citation type="journal article" date="2022" name="G3 (Bethesda)">
        <title>High quality genome of the basidiomycete yeast Dioszegia hungarica PDD-24b-2 isolated from cloud water.</title>
        <authorList>
            <person name="Jarrige D."/>
            <person name="Haridas S."/>
            <person name="Bleykasten-Grosshans C."/>
            <person name="Joly M."/>
            <person name="Nadalig T."/>
            <person name="Sancelme M."/>
            <person name="Vuilleumier S."/>
            <person name="Grigoriev I.V."/>
            <person name="Amato P."/>
            <person name="Bringel F."/>
        </authorList>
    </citation>
    <scope>NUCLEOTIDE SEQUENCE</scope>
    <source>
        <strain evidence="2">PDD-24b-2</strain>
    </source>
</reference>
<accession>A0AA38LW54</accession>
<dbReference type="EMBL" id="JAKWFO010000004">
    <property type="protein sequence ID" value="KAI9637243.1"/>
    <property type="molecule type" value="Genomic_DNA"/>
</dbReference>
<dbReference type="InterPro" id="IPR036457">
    <property type="entry name" value="PPM-type-like_dom_sf"/>
</dbReference>
<proteinExistence type="predicted"/>